<evidence type="ECO:0000313" key="1">
    <source>
        <dbReference type="EMBL" id="GGN94522.1"/>
    </source>
</evidence>
<accession>A0A917YEM5</accession>
<dbReference type="Proteomes" id="UP000600365">
    <property type="component" value="Unassembled WGS sequence"/>
</dbReference>
<proteinExistence type="predicted"/>
<keyword evidence="2" id="KW-1185">Reference proteome</keyword>
<reference evidence="1 2" key="1">
    <citation type="journal article" date="2014" name="Int. J. Syst. Evol. Microbiol.">
        <title>Complete genome sequence of Corynebacterium casei LMG S-19264T (=DSM 44701T), isolated from a smear-ripened cheese.</title>
        <authorList>
            <consortium name="US DOE Joint Genome Institute (JGI-PGF)"/>
            <person name="Walter F."/>
            <person name="Albersmeier A."/>
            <person name="Kalinowski J."/>
            <person name="Ruckert C."/>
        </authorList>
    </citation>
    <scope>NUCLEOTIDE SEQUENCE [LARGE SCALE GENOMIC DNA]</scope>
    <source>
        <strain evidence="1 2">CGMCC 4.7111</strain>
    </source>
</reference>
<gene>
    <name evidence="1" type="ORF">GCM10011579_094100</name>
</gene>
<organism evidence="1 2">
    <name type="scientific">Streptomyces albiflavescens</name>
    <dbReference type="NCBI Taxonomy" id="1623582"/>
    <lineage>
        <taxon>Bacteria</taxon>
        <taxon>Bacillati</taxon>
        <taxon>Actinomycetota</taxon>
        <taxon>Actinomycetes</taxon>
        <taxon>Kitasatosporales</taxon>
        <taxon>Streptomycetaceae</taxon>
        <taxon>Streptomyces</taxon>
    </lineage>
</organism>
<sequence length="319" mass="34874">MHPLPDPGALERPLFFDGQQLYAEDLQGLEAHNRALRWLHNRSLHQPGVGNGLAVSGRRGEREVRIQPGYALDAEGRELMLGEPLTEPVPPVAGEPDGSPAYFDLTLSYPSDDDLEETETRDGVCAPRGAVRLRERPVLCWARLRPDAAGALRPVDDAQRLALQEGRTIALARAGILDCRLHADISATLRRNARPQQRPRIVCGTVPADWKPWYAVPEDPESVPLGLQAEVLTGATSFRTTPCYTAQVNGHRPLVMPGKKAQPGLVALDGPAYVQAATPEQFLCCVPLLVYAGDLAVISSALLRTAQREWLVTWSAIEE</sequence>
<dbReference type="RefSeq" id="WP_189192313.1">
    <property type="nucleotide sequence ID" value="NZ_BMMM01000030.1"/>
</dbReference>
<dbReference type="AlphaFoldDB" id="A0A917YEM5"/>
<protein>
    <submittedName>
        <fullName evidence="1">Uncharacterized protein</fullName>
    </submittedName>
</protein>
<name>A0A917YEM5_9ACTN</name>
<dbReference type="EMBL" id="BMMM01000030">
    <property type="protein sequence ID" value="GGN94522.1"/>
    <property type="molecule type" value="Genomic_DNA"/>
</dbReference>
<evidence type="ECO:0000313" key="2">
    <source>
        <dbReference type="Proteomes" id="UP000600365"/>
    </source>
</evidence>
<comment type="caution">
    <text evidence="1">The sequence shown here is derived from an EMBL/GenBank/DDBJ whole genome shotgun (WGS) entry which is preliminary data.</text>
</comment>